<feature type="compositionally biased region" description="Low complexity" evidence="1">
    <location>
        <begin position="117"/>
        <end position="132"/>
    </location>
</feature>
<evidence type="ECO:0000256" key="2">
    <source>
        <dbReference type="SAM" id="Phobius"/>
    </source>
</evidence>
<feature type="transmembrane region" description="Helical" evidence="2">
    <location>
        <begin position="7"/>
        <end position="30"/>
    </location>
</feature>
<protein>
    <submittedName>
        <fullName evidence="3">Uncharacterized protein</fullName>
    </submittedName>
</protein>
<keyword evidence="2" id="KW-0472">Membrane</keyword>
<organism evidence="3 4">
    <name type="scientific">Pyrocoelia pectoralis</name>
    <dbReference type="NCBI Taxonomy" id="417401"/>
    <lineage>
        <taxon>Eukaryota</taxon>
        <taxon>Metazoa</taxon>
        <taxon>Ecdysozoa</taxon>
        <taxon>Arthropoda</taxon>
        <taxon>Hexapoda</taxon>
        <taxon>Insecta</taxon>
        <taxon>Pterygota</taxon>
        <taxon>Neoptera</taxon>
        <taxon>Endopterygota</taxon>
        <taxon>Coleoptera</taxon>
        <taxon>Polyphaga</taxon>
        <taxon>Elateriformia</taxon>
        <taxon>Elateroidea</taxon>
        <taxon>Lampyridae</taxon>
        <taxon>Lampyrinae</taxon>
        <taxon>Pyrocoelia</taxon>
    </lineage>
</organism>
<reference evidence="3 4" key="1">
    <citation type="journal article" date="2024" name="Insects">
        <title>An Improved Chromosome-Level Genome Assembly of the Firefly Pyrocoelia pectoralis.</title>
        <authorList>
            <person name="Fu X."/>
            <person name="Meyer-Rochow V.B."/>
            <person name="Ballantyne L."/>
            <person name="Zhu X."/>
        </authorList>
    </citation>
    <scope>NUCLEOTIDE SEQUENCE [LARGE SCALE GENOMIC DNA]</scope>
    <source>
        <strain evidence="3">XCY_ONT2</strain>
    </source>
</reference>
<evidence type="ECO:0000256" key="1">
    <source>
        <dbReference type="SAM" id="MobiDB-lite"/>
    </source>
</evidence>
<comment type="caution">
    <text evidence="3">The sequence shown here is derived from an EMBL/GenBank/DDBJ whole genome shotgun (WGS) entry which is preliminary data.</text>
</comment>
<dbReference type="AlphaFoldDB" id="A0AAN7VHL7"/>
<accession>A0AAN7VHL7</accession>
<gene>
    <name evidence="3" type="ORF">RI129_007289</name>
</gene>
<name>A0AAN7VHL7_9COLE</name>
<evidence type="ECO:0000313" key="3">
    <source>
        <dbReference type="EMBL" id="KAK5643444.1"/>
    </source>
</evidence>
<sequence length="396" mass="44776">MRHNSVVLFVNMVLKEFYQSLIVFVLLTFIRVECTHNKTGNYSIGFEGFHRVGPNNYTSSGRENVHSRYYTTPPVRRQSVTTMKPSRPKNTKVPVVYITTVSPSIVKATKLPSIRATTFKPSSTRRPSSTKPSKPKATHPTTKKPTVPTLPPSIYVKPNISKVILPPLIPPMEHPTYLPPNLVIPTTITPKTNPTNFNFNTFYNYLQNFVSKAEHTKQPIHQPNKGDTYTYYYDISHYYKNAHKASSYYKVYVNNIKNCATNTSKIMCLPNTNALCLTNGTIMCVTHLSATISCQNGSKYCAITYLPCDAKYQSCATNDKFYVGIPCVSKVLLLPSSNDFYQSITLSPIEYCITSVIQPQRLYSVVGSLFSFLVSSAKKQYESLNDNVFRYNNVMY</sequence>
<keyword evidence="2" id="KW-1133">Transmembrane helix</keyword>
<keyword evidence="4" id="KW-1185">Reference proteome</keyword>
<proteinExistence type="predicted"/>
<dbReference type="EMBL" id="JAVRBK010000005">
    <property type="protein sequence ID" value="KAK5643444.1"/>
    <property type="molecule type" value="Genomic_DNA"/>
</dbReference>
<dbReference type="Proteomes" id="UP001329430">
    <property type="component" value="Chromosome 5"/>
</dbReference>
<keyword evidence="2" id="KW-0812">Transmembrane</keyword>
<feature type="compositionally biased region" description="Low complexity" evidence="1">
    <location>
        <begin position="138"/>
        <end position="147"/>
    </location>
</feature>
<feature type="region of interest" description="Disordered" evidence="1">
    <location>
        <begin position="116"/>
        <end position="150"/>
    </location>
</feature>
<evidence type="ECO:0000313" key="4">
    <source>
        <dbReference type="Proteomes" id="UP001329430"/>
    </source>
</evidence>